<dbReference type="RefSeq" id="WP_272654447.1">
    <property type="nucleotide sequence ID" value="NZ_CP085083.1"/>
</dbReference>
<dbReference type="Proteomes" id="UP001199528">
    <property type="component" value="Chromosome"/>
</dbReference>
<dbReference type="EMBL" id="CP085083">
    <property type="protein sequence ID" value="WDZ49995.1"/>
    <property type="molecule type" value="Genomic_DNA"/>
</dbReference>
<reference evidence="1" key="1">
    <citation type="journal article" date="2022" name="Front Environ Sci">
        <title>Complete genome sequence analysis of a novel alkane-degrading bacterial strain, Acinetobacter vivianii KJ-1, and its diesel degradation ability.</title>
        <authorList>
            <person name="Zhang Y."/>
            <person name="Song F."/>
            <person name="Wang J."/>
            <person name="Zhao Q."/>
            <person name="Zheng L."/>
            <person name="Wang Z."/>
            <person name="Zhang X."/>
            <person name="Gao Y."/>
            <person name="Chen G."/>
            <person name="Huang Y."/>
        </authorList>
    </citation>
    <scope>NUCLEOTIDE SEQUENCE</scope>
    <source>
        <strain evidence="1">KJ-1</strain>
    </source>
</reference>
<organism evidence="1 2">
    <name type="scientific">Acinetobacter vivianii</name>
    <dbReference type="NCBI Taxonomy" id="1776742"/>
    <lineage>
        <taxon>Bacteria</taxon>
        <taxon>Pseudomonadati</taxon>
        <taxon>Pseudomonadota</taxon>
        <taxon>Gammaproteobacteria</taxon>
        <taxon>Moraxellales</taxon>
        <taxon>Moraxellaceae</taxon>
        <taxon>Acinetobacter</taxon>
    </lineage>
</organism>
<reference evidence="1" key="2">
    <citation type="submission" date="2023-02" db="EMBL/GenBank/DDBJ databases">
        <authorList>
            <person name="Huang Y."/>
            <person name="Zhang Y."/>
            <person name="Zhang T."/>
            <person name="Wang J."/>
        </authorList>
    </citation>
    <scope>NUCLEOTIDE SEQUENCE</scope>
    <source>
        <strain evidence="1">KJ-1</strain>
    </source>
</reference>
<evidence type="ECO:0000313" key="2">
    <source>
        <dbReference type="Proteomes" id="UP001199528"/>
    </source>
</evidence>
<dbReference type="AlphaFoldDB" id="A0AAJ6NGL3"/>
<sequence length="77" mass="9265">MTIITLRNIETGEKFRVQSIIEPIINAIKEGNNQIIHKIRWLYEDTQIDVDIEFHDILNQQQLKRFIGRQYIIDKIE</sequence>
<gene>
    <name evidence="1" type="ORF">LF296_11715</name>
</gene>
<name>A0AAJ6NGL3_9GAMM</name>
<dbReference type="KEGG" id="aviv:LF296_11715"/>
<protein>
    <submittedName>
        <fullName evidence="1">Uncharacterized protein</fullName>
    </submittedName>
</protein>
<proteinExistence type="predicted"/>
<evidence type="ECO:0000313" key="1">
    <source>
        <dbReference type="EMBL" id="WDZ49995.1"/>
    </source>
</evidence>
<accession>A0AAJ6NGL3</accession>